<gene>
    <name evidence="2" type="ORF">Sliba_64060</name>
</gene>
<evidence type="ECO:0000256" key="1">
    <source>
        <dbReference type="SAM" id="MobiDB-lite"/>
    </source>
</evidence>
<protein>
    <submittedName>
        <fullName evidence="2">Uncharacterized protein</fullName>
    </submittedName>
</protein>
<evidence type="ECO:0000313" key="2">
    <source>
        <dbReference type="EMBL" id="GFE25953.1"/>
    </source>
</evidence>
<dbReference type="Proteomes" id="UP000429552">
    <property type="component" value="Unassembled WGS sequence"/>
</dbReference>
<dbReference type="EMBL" id="BLIP01000002">
    <property type="protein sequence ID" value="GFE25953.1"/>
    <property type="molecule type" value="Genomic_DNA"/>
</dbReference>
<reference evidence="2 3" key="1">
    <citation type="submission" date="2019-12" db="EMBL/GenBank/DDBJ databases">
        <title>Whole genome shotgun sequence of Streptomyces libani subsp. libani NBRC 13452.</title>
        <authorList>
            <person name="Ichikawa N."/>
            <person name="Kimura A."/>
            <person name="Kitahashi Y."/>
            <person name="Komaki H."/>
            <person name="Tamura T."/>
        </authorList>
    </citation>
    <scope>NUCLEOTIDE SEQUENCE [LARGE SCALE GENOMIC DNA]</scope>
    <source>
        <strain evidence="2 3">NBRC 13452</strain>
    </source>
</reference>
<organism evidence="2 3">
    <name type="scientific">Streptomyces nigrescens</name>
    <dbReference type="NCBI Taxonomy" id="1920"/>
    <lineage>
        <taxon>Bacteria</taxon>
        <taxon>Bacillati</taxon>
        <taxon>Actinomycetota</taxon>
        <taxon>Actinomycetes</taxon>
        <taxon>Kitasatosporales</taxon>
        <taxon>Streptomycetaceae</taxon>
        <taxon>Streptomyces</taxon>
    </lineage>
</organism>
<accession>A0A640TPQ7</accession>
<dbReference type="AlphaFoldDB" id="A0A640TPQ7"/>
<evidence type="ECO:0000313" key="3">
    <source>
        <dbReference type="Proteomes" id="UP000429552"/>
    </source>
</evidence>
<sequence>MPLERGADQVGKGVRGIHDVHERVLPVPGAEAGPLTDGLSGDADPLRPRHDAALEDSRDRAERACTGTVARPARWSRYVRTLRRLIG</sequence>
<proteinExistence type="predicted"/>
<comment type="caution">
    <text evidence="2">The sequence shown here is derived from an EMBL/GenBank/DDBJ whole genome shotgun (WGS) entry which is preliminary data.</text>
</comment>
<feature type="compositionally biased region" description="Basic and acidic residues" evidence="1">
    <location>
        <begin position="44"/>
        <end position="63"/>
    </location>
</feature>
<feature type="region of interest" description="Disordered" evidence="1">
    <location>
        <begin position="26"/>
        <end position="65"/>
    </location>
</feature>
<name>A0A640TPQ7_STRNI</name>